<dbReference type="EMBL" id="CP098747">
    <property type="protein sequence ID" value="USG61903.1"/>
    <property type="molecule type" value="Genomic_DNA"/>
</dbReference>
<dbReference type="RefSeq" id="WP_251935299.1">
    <property type="nucleotide sequence ID" value="NZ_CP098747.1"/>
</dbReference>
<keyword evidence="1" id="KW-0812">Transmembrane</keyword>
<evidence type="ECO:0008006" key="4">
    <source>
        <dbReference type="Google" id="ProtNLM"/>
    </source>
</evidence>
<name>A0ABY4W3Y5_9PROT</name>
<keyword evidence="1" id="KW-0472">Membrane</keyword>
<protein>
    <recommendedName>
        <fullName evidence="4">Tetratricopeptide repeat protein</fullName>
    </recommendedName>
</protein>
<reference evidence="2" key="1">
    <citation type="submission" date="2022-06" db="EMBL/GenBank/DDBJ databases">
        <title>Sneathiella actinostolidae sp. nov., isolated from a sea anemonein the Western Pacific Ocean.</title>
        <authorList>
            <person name="Wei M.J."/>
        </authorList>
    </citation>
    <scope>NUCLEOTIDE SEQUENCE</scope>
    <source>
        <strain evidence="2">PHK-P5</strain>
    </source>
</reference>
<evidence type="ECO:0000256" key="1">
    <source>
        <dbReference type="SAM" id="Phobius"/>
    </source>
</evidence>
<evidence type="ECO:0000313" key="2">
    <source>
        <dbReference type="EMBL" id="USG61903.1"/>
    </source>
</evidence>
<keyword evidence="1" id="KW-1133">Transmembrane helix</keyword>
<dbReference type="Proteomes" id="UP001056291">
    <property type="component" value="Chromosome"/>
</dbReference>
<gene>
    <name evidence="2" type="ORF">NBZ79_02810</name>
</gene>
<evidence type="ECO:0000313" key="3">
    <source>
        <dbReference type="Proteomes" id="UP001056291"/>
    </source>
</evidence>
<feature type="transmembrane region" description="Helical" evidence="1">
    <location>
        <begin position="20"/>
        <end position="43"/>
    </location>
</feature>
<proteinExistence type="predicted"/>
<sequence length="485" mass="53129">MLKEKLQQAEDGSRQRLIIYSLVIAVILLASALFMIISLGGFWQQKTVVVPIIEEPTQAPETGPDPNAAPETTAVDLEAKRLEFVAGLAKYEKNSEVIIATAEFANWDSALQIRLAKNKDEATTEFASGNYGPALVALNQLLEEGALAVQGFEAAYQESLDNARAAYEADAVAEAKLYIARTLSYKASEEAVRLSEAVEKLQAVLDLIKLNNVAKVENNTAEERRLSAEIFALDPARVAYGQRVEQIDQQWKDARYEVVIATGLSAFKSRDLKKLDTAADYARKIYPAKAETAALDAKLVSLKTDIAFDGFVKRGNTAIEQDNWKQANENFAQAAALKSDNAEANAGLTLSADILANLYEIQAFLRDKARLSNEQVAEQATATIAAAKILASLSPSLAREIAELEQAIVDQNRLVGIIVISDKLANVFVRGVGQIGSVDRYRIELKPGIYLFEGRRDGFKSKIVKVEIKPSDVLVEVRVIPDERI</sequence>
<accession>A0ABY4W3Y5</accession>
<organism evidence="2 3">
    <name type="scientific">Sneathiella marina</name>
    <dbReference type="NCBI Taxonomy" id="2950108"/>
    <lineage>
        <taxon>Bacteria</taxon>
        <taxon>Pseudomonadati</taxon>
        <taxon>Pseudomonadota</taxon>
        <taxon>Alphaproteobacteria</taxon>
        <taxon>Sneathiellales</taxon>
        <taxon>Sneathiellaceae</taxon>
        <taxon>Sneathiella</taxon>
    </lineage>
</organism>
<keyword evidence="3" id="KW-1185">Reference proteome</keyword>